<dbReference type="RefSeq" id="XP_028534067.1">
    <property type="nucleotide sequence ID" value="XM_028677705.1"/>
</dbReference>
<gene>
    <name evidence="2" type="ORF">PRELSG_1141500</name>
</gene>
<proteinExistence type="predicted"/>
<dbReference type="OrthoDB" id="10251371at2759"/>
<accession>A0A1J1H846</accession>
<dbReference type="VEuPathDB" id="PlasmoDB:PRELSG_1141500"/>
<name>A0A1J1H846_PLARL</name>
<dbReference type="Proteomes" id="UP000220158">
    <property type="component" value="Chromosome 11"/>
</dbReference>
<dbReference type="GeneID" id="39737193"/>
<keyword evidence="3" id="KW-1185">Reference proteome</keyword>
<keyword evidence="1" id="KW-0732">Signal</keyword>
<protein>
    <recommendedName>
        <fullName evidence="4">Fam-a protein</fullName>
    </recommendedName>
</protein>
<evidence type="ECO:0000256" key="1">
    <source>
        <dbReference type="SAM" id="SignalP"/>
    </source>
</evidence>
<dbReference type="OMA" id="GFWPELM"/>
<reference evidence="2 3" key="1">
    <citation type="submission" date="2015-04" db="EMBL/GenBank/DDBJ databases">
        <authorList>
            <consortium name="Pathogen Informatics"/>
        </authorList>
    </citation>
    <scope>NUCLEOTIDE SEQUENCE [LARGE SCALE GENOMIC DNA]</scope>
    <source>
        <strain evidence="2 3">SGS1</strain>
    </source>
</reference>
<evidence type="ECO:0000313" key="2">
    <source>
        <dbReference type="EMBL" id="CRH01066.1"/>
    </source>
</evidence>
<sequence>MKIFFKVFFLIFLTYTLQGLCEENNIKEHKSSNLMKVYHAIVKSLISDGQINNLIKKHNVDYSASDLLGNVPDVEEIPKSSEKDDVLNKILNNKEVKVGALKGKNWGSIGNYEVNPPTGFWPELMYLIWKTISKKVFNDENAIKVKYLFFADVFNALNNNEIDMTDNYFLSLQNSKENLRNNISKISQGLSLINHSNKILVLKEHNINNLNDLKSYILKNNDVKIACLTEANCKAFKDIFQSGVKYVYGNYSSYNDLSQSILSKENLAGIVSGLPKDFNDPKLTIIDSLTKTAHSPFFR</sequence>
<organism evidence="2 3">
    <name type="scientific">Plasmodium relictum</name>
    <dbReference type="NCBI Taxonomy" id="85471"/>
    <lineage>
        <taxon>Eukaryota</taxon>
        <taxon>Sar</taxon>
        <taxon>Alveolata</taxon>
        <taxon>Apicomplexa</taxon>
        <taxon>Aconoidasida</taxon>
        <taxon>Haemosporida</taxon>
        <taxon>Plasmodiidae</taxon>
        <taxon>Plasmodium</taxon>
        <taxon>Plasmodium (Haemamoeba)</taxon>
    </lineage>
</organism>
<dbReference type="CDD" id="cd22854">
    <property type="entry name" value="PfVFT1-like"/>
    <property type="match status" value="1"/>
</dbReference>
<dbReference type="KEGG" id="prel:PRELSG_1141500"/>
<dbReference type="EMBL" id="LN835306">
    <property type="protein sequence ID" value="CRH01066.1"/>
    <property type="molecule type" value="Genomic_DNA"/>
</dbReference>
<evidence type="ECO:0000313" key="3">
    <source>
        <dbReference type="Proteomes" id="UP000220158"/>
    </source>
</evidence>
<evidence type="ECO:0008006" key="4">
    <source>
        <dbReference type="Google" id="ProtNLM"/>
    </source>
</evidence>
<feature type="chain" id="PRO_5012610891" description="Fam-a protein" evidence="1">
    <location>
        <begin position="20"/>
        <end position="299"/>
    </location>
</feature>
<feature type="signal peptide" evidence="1">
    <location>
        <begin position="1"/>
        <end position="19"/>
    </location>
</feature>
<dbReference type="AlphaFoldDB" id="A0A1J1H846"/>
<dbReference type="InterPro" id="IPR049856">
    <property type="entry name" value="PfVFT1-like"/>
</dbReference>